<feature type="transmembrane region" description="Helical" evidence="1">
    <location>
        <begin position="77"/>
        <end position="98"/>
    </location>
</feature>
<evidence type="ECO:0000256" key="1">
    <source>
        <dbReference type="SAM" id="Phobius"/>
    </source>
</evidence>
<dbReference type="Proteomes" id="UP000076503">
    <property type="component" value="Unassembled WGS sequence"/>
</dbReference>
<feature type="transmembrane region" description="Helical" evidence="1">
    <location>
        <begin position="46"/>
        <end position="65"/>
    </location>
</feature>
<keyword evidence="1" id="KW-0472">Membrane</keyword>
<keyword evidence="1" id="KW-0812">Transmembrane</keyword>
<reference evidence="2 3" key="1">
    <citation type="submission" date="2013-07" db="EMBL/GenBank/DDBJ databases">
        <title>Comparative Genomic and Metabolomic Analysis of Twelve Strains of Pseudoalteromonas luteoviolacea.</title>
        <authorList>
            <person name="Vynne N.G."/>
            <person name="Mansson M."/>
            <person name="Gram L."/>
        </authorList>
    </citation>
    <scope>NUCLEOTIDE SEQUENCE [LARGE SCALE GENOMIC DNA]</scope>
    <source>
        <strain evidence="2 3">H33</strain>
    </source>
</reference>
<gene>
    <name evidence="2" type="ORF">N476_20180</name>
</gene>
<accession>A0A167DPE4</accession>
<sequence length="121" mass="13758">MEWYISVLKNYAVFEGRARRKEYWMFFLFNIIVSVILGFIDGLLGTSFLGIIYALAIFVPTLALSVRRLHDTGRSGWWMLIAFIPIIGTLALFVFFILEGEESENQYGLNPKVANEGEAVA</sequence>
<dbReference type="GO" id="GO:0005886">
    <property type="term" value="C:plasma membrane"/>
    <property type="evidence" value="ECO:0007669"/>
    <property type="project" value="TreeGrafter"/>
</dbReference>
<proteinExistence type="predicted"/>
<dbReference type="PATRIC" id="fig|1365251.3.peg.3354"/>
<evidence type="ECO:0000313" key="3">
    <source>
        <dbReference type="Proteomes" id="UP000076503"/>
    </source>
</evidence>
<feature type="transmembrane region" description="Helical" evidence="1">
    <location>
        <begin position="23"/>
        <end position="40"/>
    </location>
</feature>
<name>A0A167DPE4_9GAMM</name>
<evidence type="ECO:0008006" key="4">
    <source>
        <dbReference type="Google" id="ProtNLM"/>
    </source>
</evidence>
<dbReference type="OrthoDB" id="9812349at2"/>
<dbReference type="Pfam" id="PF05656">
    <property type="entry name" value="DUF805"/>
    <property type="match status" value="1"/>
</dbReference>
<organism evidence="2 3">
    <name type="scientific">Pseudoalteromonas luteoviolacea H33</name>
    <dbReference type="NCBI Taxonomy" id="1365251"/>
    <lineage>
        <taxon>Bacteria</taxon>
        <taxon>Pseudomonadati</taxon>
        <taxon>Pseudomonadota</taxon>
        <taxon>Gammaproteobacteria</taxon>
        <taxon>Alteromonadales</taxon>
        <taxon>Pseudoalteromonadaceae</taxon>
        <taxon>Pseudoalteromonas</taxon>
    </lineage>
</organism>
<evidence type="ECO:0000313" key="2">
    <source>
        <dbReference type="EMBL" id="KZN49159.1"/>
    </source>
</evidence>
<dbReference type="EMBL" id="AUXZ01000083">
    <property type="protein sequence ID" value="KZN49159.1"/>
    <property type="molecule type" value="Genomic_DNA"/>
</dbReference>
<dbReference type="AlphaFoldDB" id="A0A167DPE4"/>
<dbReference type="PANTHER" id="PTHR34980">
    <property type="entry name" value="INNER MEMBRANE PROTEIN-RELATED-RELATED"/>
    <property type="match status" value="1"/>
</dbReference>
<comment type="caution">
    <text evidence="2">The sequence shown here is derived from an EMBL/GenBank/DDBJ whole genome shotgun (WGS) entry which is preliminary data.</text>
</comment>
<dbReference type="InterPro" id="IPR008523">
    <property type="entry name" value="DUF805"/>
</dbReference>
<keyword evidence="1" id="KW-1133">Transmembrane helix</keyword>
<protein>
    <recommendedName>
        <fullName evidence="4">DUF805 domain-containing protein</fullName>
    </recommendedName>
</protein>
<dbReference type="RefSeq" id="WP_063362698.1">
    <property type="nucleotide sequence ID" value="NZ_AUXZ01000083.1"/>
</dbReference>
<dbReference type="PANTHER" id="PTHR34980:SF2">
    <property type="entry name" value="INNER MEMBRANE PROTEIN YHAH-RELATED"/>
    <property type="match status" value="1"/>
</dbReference>